<keyword evidence="2" id="KW-0378">Hydrolase</keyword>
<accession>A0A6J8AWI7</accession>
<dbReference type="CDD" id="cd01647">
    <property type="entry name" value="RT_LTR"/>
    <property type="match status" value="1"/>
</dbReference>
<dbReference type="InterPro" id="IPR021109">
    <property type="entry name" value="Peptidase_aspartic_dom_sf"/>
</dbReference>
<evidence type="ECO:0008006" key="9">
    <source>
        <dbReference type="Google" id="ProtNLM"/>
    </source>
</evidence>
<keyword evidence="1" id="KW-0645">Protease</keyword>
<dbReference type="InterPro" id="IPR043128">
    <property type="entry name" value="Rev_trsase/Diguanyl_cyclase"/>
</dbReference>
<evidence type="ECO:0000313" key="7">
    <source>
        <dbReference type="EMBL" id="CAC5375303.1"/>
    </source>
</evidence>
<dbReference type="SUPFAM" id="SSF56672">
    <property type="entry name" value="DNA/RNA polymerases"/>
    <property type="match status" value="1"/>
</dbReference>
<name>A0A6J8AWI7_MYTCO</name>
<dbReference type="InterPro" id="IPR001878">
    <property type="entry name" value="Znf_CCHC"/>
</dbReference>
<protein>
    <recommendedName>
        <fullName evidence="9">Reverse transcriptase</fullName>
    </recommendedName>
</protein>
<dbReference type="GO" id="GO:0003677">
    <property type="term" value="F:DNA binding"/>
    <property type="evidence" value="ECO:0007669"/>
    <property type="project" value="UniProtKB-KW"/>
</dbReference>
<evidence type="ECO:0000256" key="4">
    <source>
        <dbReference type="PROSITE-ProRule" id="PRU00047"/>
    </source>
</evidence>
<dbReference type="SMART" id="SM00343">
    <property type="entry name" value="ZnF_C2HC"/>
    <property type="match status" value="2"/>
</dbReference>
<feature type="domain" description="Reverse transcriptase" evidence="6">
    <location>
        <begin position="460"/>
        <end position="638"/>
    </location>
</feature>
<keyword evidence="8" id="KW-1185">Reference proteome</keyword>
<dbReference type="InterPro" id="IPR036875">
    <property type="entry name" value="Znf_CCHC_sf"/>
</dbReference>
<dbReference type="SUPFAM" id="SSF57756">
    <property type="entry name" value="Retrovirus zinc finger-like domains"/>
    <property type="match status" value="1"/>
</dbReference>
<dbReference type="InterPro" id="IPR000477">
    <property type="entry name" value="RT_dom"/>
</dbReference>
<dbReference type="Gene3D" id="3.30.70.270">
    <property type="match status" value="2"/>
</dbReference>
<gene>
    <name evidence="7" type="ORF">MCOR_12354</name>
</gene>
<dbReference type="GO" id="GO:0006508">
    <property type="term" value="P:proteolysis"/>
    <property type="evidence" value="ECO:0007669"/>
    <property type="project" value="UniProtKB-KW"/>
</dbReference>
<dbReference type="FunFam" id="3.10.20.370:FF:000001">
    <property type="entry name" value="Retrovirus-related Pol polyprotein from transposon 17.6-like protein"/>
    <property type="match status" value="1"/>
</dbReference>
<evidence type="ECO:0000313" key="8">
    <source>
        <dbReference type="Proteomes" id="UP000507470"/>
    </source>
</evidence>
<dbReference type="InterPro" id="IPR043502">
    <property type="entry name" value="DNA/RNA_pol_sf"/>
</dbReference>
<evidence type="ECO:0000259" key="6">
    <source>
        <dbReference type="PROSITE" id="PS50878"/>
    </source>
</evidence>
<dbReference type="InterPro" id="IPR041577">
    <property type="entry name" value="RT_RNaseH_2"/>
</dbReference>
<evidence type="ECO:0000259" key="5">
    <source>
        <dbReference type="PROSITE" id="PS50158"/>
    </source>
</evidence>
<dbReference type="Gene3D" id="4.10.60.10">
    <property type="entry name" value="Zinc finger, CCHC-type"/>
    <property type="match status" value="1"/>
</dbReference>
<evidence type="ECO:0000256" key="2">
    <source>
        <dbReference type="ARBA" id="ARBA00022750"/>
    </source>
</evidence>
<evidence type="ECO:0000256" key="3">
    <source>
        <dbReference type="ARBA" id="ARBA00023125"/>
    </source>
</evidence>
<evidence type="ECO:0000256" key="1">
    <source>
        <dbReference type="ARBA" id="ARBA00022670"/>
    </source>
</evidence>
<organism evidence="7 8">
    <name type="scientific">Mytilus coruscus</name>
    <name type="common">Sea mussel</name>
    <dbReference type="NCBI Taxonomy" id="42192"/>
    <lineage>
        <taxon>Eukaryota</taxon>
        <taxon>Metazoa</taxon>
        <taxon>Spiralia</taxon>
        <taxon>Lophotrochozoa</taxon>
        <taxon>Mollusca</taxon>
        <taxon>Bivalvia</taxon>
        <taxon>Autobranchia</taxon>
        <taxon>Pteriomorphia</taxon>
        <taxon>Mytilida</taxon>
        <taxon>Mytiloidea</taxon>
        <taxon>Mytilidae</taxon>
        <taxon>Mytilinae</taxon>
        <taxon>Mytilus</taxon>
    </lineage>
</organism>
<keyword evidence="4" id="KW-0479">Metal-binding</keyword>
<dbReference type="EMBL" id="CACVKT020002142">
    <property type="protein sequence ID" value="CAC5375303.1"/>
    <property type="molecule type" value="Genomic_DNA"/>
</dbReference>
<dbReference type="PANTHER" id="PTHR37984">
    <property type="entry name" value="PROTEIN CBG26694"/>
    <property type="match status" value="1"/>
</dbReference>
<keyword evidence="4" id="KW-0862">Zinc</keyword>
<keyword evidence="4" id="KW-0863">Zinc-finger</keyword>
<keyword evidence="3" id="KW-0238">DNA-binding</keyword>
<dbReference type="Proteomes" id="UP000507470">
    <property type="component" value="Unassembled WGS sequence"/>
</dbReference>
<dbReference type="OrthoDB" id="6143739at2759"/>
<dbReference type="CDD" id="cd09274">
    <property type="entry name" value="RNase_HI_RT_Ty3"/>
    <property type="match status" value="1"/>
</dbReference>
<dbReference type="InterPro" id="IPR050951">
    <property type="entry name" value="Retrovirus_Pol_polyprotein"/>
</dbReference>
<dbReference type="PROSITE" id="PS50158">
    <property type="entry name" value="ZF_CCHC"/>
    <property type="match status" value="2"/>
</dbReference>
<dbReference type="Pfam" id="PF00098">
    <property type="entry name" value="zf-CCHC"/>
    <property type="match status" value="1"/>
</dbReference>
<dbReference type="AlphaFoldDB" id="A0A6J8AWI7"/>
<dbReference type="GO" id="GO:0004190">
    <property type="term" value="F:aspartic-type endopeptidase activity"/>
    <property type="evidence" value="ECO:0007669"/>
    <property type="project" value="UniProtKB-KW"/>
</dbReference>
<dbReference type="GO" id="GO:0008270">
    <property type="term" value="F:zinc ion binding"/>
    <property type="evidence" value="ECO:0007669"/>
    <property type="project" value="UniProtKB-KW"/>
</dbReference>
<dbReference type="SUPFAM" id="SSF50630">
    <property type="entry name" value="Acid proteases"/>
    <property type="match status" value="1"/>
</dbReference>
<dbReference type="Pfam" id="PF00078">
    <property type="entry name" value="RVT_1"/>
    <property type="match status" value="1"/>
</dbReference>
<dbReference type="PANTHER" id="PTHR37984:SF14">
    <property type="entry name" value="RIBONUCLEASE H"/>
    <property type="match status" value="1"/>
</dbReference>
<dbReference type="Gene3D" id="2.40.70.10">
    <property type="entry name" value="Acid Proteases"/>
    <property type="match status" value="1"/>
</dbReference>
<dbReference type="PROSITE" id="PS50878">
    <property type="entry name" value="RT_POL"/>
    <property type="match status" value="1"/>
</dbReference>
<dbReference type="FunFam" id="3.30.70.270:FF:000026">
    <property type="entry name" value="Transposon Ty3-G Gag-Pol polyprotein"/>
    <property type="match status" value="1"/>
</dbReference>
<feature type="domain" description="CCHC-type" evidence="5">
    <location>
        <begin position="225"/>
        <end position="238"/>
    </location>
</feature>
<proteinExistence type="predicted"/>
<sequence length="925" mass="104863">MAAFGLIGKIDPYDETIEPWDSYVERLDQYFVANEIDGNKKVPALLCLIGGKLYSLLRDLTFPDKPSEKTFDVLVKLLKDHLAPKPLQASERFRFDKRDQKEGESIQDYVAQLRKLSLHCGFNADLKEKLRDRIVCGLKNPNIQKRLLSEKDLTYDKAVDIGVAMETASKDATELQAKHRTEGVNKMSARKSKFQPQQNKGNSRCYRCNNAGHSPFDCKFKNTICHNCNKTGHIKKACMSKSKKPQPRKFDNKKSVHAIEEDSDSDNCIASLETYEMNNIKSSKDVMRVTPTVEGVTLKMELDTGSAVSVISQADFSKRLGHVKLIEATITLQTYSGESIKPLGCANVKVHYKGEAHVLPLYVVPKGGPPLFGREWLKHIKLDWNEIKEVHGIDQKKTGEVIKDLQNKYKDVFKDELGTIKGIKAKLSLKDNSSPKYIKARTVPFSLRAKVEAELDRLEKEGTLNKVQHSEWATPIVPVLKKNGNVRICGDFKITLNPMLKVDQYPLPKIDDIFANLNGGIQYTKMDLKQAYLQLEVDEDCKDLLTINTHRGLYRYNRMAFGIASAPAIWQRTIEQILSGIPGTQCLLDDMIITGSTDEEHLNNLESVLKRLNQYRLKANIDKCEFFKDSVTFCGHVIDKHGLHKTPDKIKAIKNAPAPENVSQLKSILGLINYYAKFLPDLSATLSPLHNLLRKDTTWKWTRECQEAFDKVKDLITSDMILTHFNPELPVTLACDASPYGLGAVISHRYPNGSDRPIAFASRSLAPAEKNYSQIDKEALQIIWGIRKFHSYLYGRKFKLITDHQPLIYIFNPQKDVSVTASAHMQRYSLFLSGYEYEIEFRGTAKHANADSLFRLPLKSTEVDTSLKVVESFHIAQMEAIPVSNKQVQQETRNDRVLGLITTFMAGTLYTKMVNMHQIILDEMN</sequence>
<reference evidence="7 8" key="1">
    <citation type="submission" date="2020-06" db="EMBL/GenBank/DDBJ databases">
        <authorList>
            <person name="Li R."/>
            <person name="Bekaert M."/>
        </authorList>
    </citation>
    <scope>NUCLEOTIDE SEQUENCE [LARGE SCALE GENOMIC DNA]</scope>
    <source>
        <strain evidence="8">wild</strain>
    </source>
</reference>
<feature type="domain" description="CCHC-type" evidence="5">
    <location>
        <begin position="204"/>
        <end position="219"/>
    </location>
</feature>
<dbReference type="Pfam" id="PF17919">
    <property type="entry name" value="RT_RNaseH_2"/>
    <property type="match status" value="1"/>
</dbReference>
<dbReference type="Gene3D" id="3.10.10.10">
    <property type="entry name" value="HIV Type 1 Reverse Transcriptase, subunit A, domain 1"/>
    <property type="match status" value="1"/>
</dbReference>
<keyword evidence="2" id="KW-0064">Aspartyl protease</keyword>